<protein>
    <recommendedName>
        <fullName evidence="4">Outer membrane protein beta-barrel domain-containing protein</fullName>
    </recommendedName>
</protein>
<keyword evidence="1" id="KW-0732">Signal</keyword>
<comment type="caution">
    <text evidence="2">The sequence shown here is derived from an EMBL/GenBank/DDBJ whole genome shotgun (WGS) entry which is preliminary data.</text>
</comment>
<evidence type="ECO:0000256" key="1">
    <source>
        <dbReference type="SAM" id="SignalP"/>
    </source>
</evidence>
<name>A0A951IYT0_9BACT</name>
<organism evidence="2 3">
    <name type="scientific">Arthrospiribacter ruber</name>
    <dbReference type="NCBI Taxonomy" id="2487934"/>
    <lineage>
        <taxon>Bacteria</taxon>
        <taxon>Pseudomonadati</taxon>
        <taxon>Bacteroidota</taxon>
        <taxon>Cytophagia</taxon>
        <taxon>Cytophagales</taxon>
        <taxon>Cyclobacteriaceae</taxon>
        <taxon>Arthrospiribacter</taxon>
    </lineage>
</organism>
<dbReference type="AlphaFoldDB" id="A0A951IYT0"/>
<evidence type="ECO:0000313" key="2">
    <source>
        <dbReference type="EMBL" id="MBW3469318.1"/>
    </source>
</evidence>
<sequence>MKKYLHISMTCLLCLLPMISFSQEIDSKLEYTIGGGASIDGNNLLWGMNMGTELNYRFAKRFSLNTGVSFYQSLGNLETNESSDLDQSSGIFISPTLRYDILQRDSGFKLAFGAGPSLQLGGESVRQRNFFNPQDPVPFTIINKYQRLGLLLELEAEWKSKNPNIKNALGISAFGADGYFPWFINTTYKVRFQAGKK</sequence>
<dbReference type="EMBL" id="RPHB01000007">
    <property type="protein sequence ID" value="MBW3469318.1"/>
    <property type="molecule type" value="Genomic_DNA"/>
</dbReference>
<dbReference type="Proteomes" id="UP000727490">
    <property type="component" value="Unassembled WGS sequence"/>
</dbReference>
<feature type="signal peptide" evidence="1">
    <location>
        <begin position="1"/>
        <end position="22"/>
    </location>
</feature>
<evidence type="ECO:0000313" key="3">
    <source>
        <dbReference type="Proteomes" id="UP000727490"/>
    </source>
</evidence>
<accession>A0A951IYT0</accession>
<keyword evidence="3" id="KW-1185">Reference proteome</keyword>
<evidence type="ECO:0008006" key="4">
    <source>
        <dbReference type="Google" id="ProtNLM"/>
    </source>
</evidence>
<feature type="chain" id="PRO_5036899593" description="Outer membrane protein beta-barrel domain-containing protein" evidence="1">
    <location>
        <begin position="23"/>
        <end position="197"/>
    </location>
</feature>
<proteinExistence type="predicted"/>
<dbReference type="RefSeq" id="WP_219292146.1">
    <property type="nucleotide sequence ID" value="NZ_RPHB01000007.1"/>
</dbReference>
<reference evidence="2 3" key="1">
    <citation type="journal article" date="2020" name="Syst. Appl. Microbiol.">
        <title>Arthrospiribacter ruber gen. nov., sp. nov., a novel bacterium isolated from Arthrospira cultures.</title>
        <authorList>
            <person name="Waleron M."/>
            <person name="Misztak A."/>
            <person name="Waleron M.M."/>
            <person name="Furmaniak M."/>
            <person name="Mrozik A."/>
            <person name="Waleron K."/>
        </authorList>
    </citation>
    <scope>NUCLEOTIDE SEQUENCE [LARGE SCALE GENOMIC DNA]</scope>
    <source>
        <strain evidence="2 3">DPMB0001</strain>
    </source>
</reference>
<gene>
    <name evidence="2" type="ORF">EGN73_16080</name>
</gene>